<reference evidence="16 17" key="1">
    <citation type="journal article" date="2003" name="Int. J. Syst. Evol. Microbiol.">
        <title>Virgibacillus carmonensis sp. nov., Virgibacillus necropolis sp. nov. and Virgibacillus picturae sp. nov., three novel species isolated from deteriorated mural paintings, transfer of the species of the genus salibacillus to Virgibacillus, as Virgibacillus marismortui comb. nov. and Virgibacillus salexigens comb. nov., and emended description of the genus Virgibacillus.</title>
        <authorList>
            <person name="Heyrman J."/>
            <person name="Logan N.A."/>
            <person name="Busse H.J."/>
            <person name="Balcaen A."/>
            <person name="Lebbe L."/>
            <person name="Rodriguez-Diaz M."/>
            <person name="Swings J."/>
            <person name="De Vos P."/>
        </authorList>
    </citation>
    <scope>NUCLEOTIDE SEQUENCE [LARGE SCALE GENOMIC DNA]</scope>
    <source>
        <strain evidence="16 17">LMG 19488</strain>
    </source>
</reference>
<evidence type="ECO:0000256" key="13">
    <source>
        <dbReference type="PIRNR" id="PIRNR001365"/>
    </source>
</evidence>
<protein>
    <recommendedName>
        <fullName evidence="4 12">4-hydroxy-tetrahydrodipicolinate synthase</fullName>
        <shortName evidence="12">HTPA synthase</shortName>
        <ecNumber evidence="4 12">4.3.3.7</ecNumber>
    </recommendedName>
</protein>
<dbReference type="KEGG" id="vne:CFK40_14090"/>
<evidence type="ECO:0000256" key="10">
    <source>
        <dbReference type="ARBA" id="ARBA00023270"/>
    </source>
</evidence>
<dbReference type="PIRSF" id="PIRSF001365">
    <property type="entry name" value="DHDPS"/>
    <property type="match status" value="1"/>
</dbReference>
<dbReference type="Proteomes" id="UP000204391">
    <property type="component" value="Chromosome"/>
</dbReference>
<evidence type="ECO:0000313" key="17">
    <source>
        <dbReference type="Proteomes" id="UP000204391"/>
    </source>
</evidence>
<dbReference type="UniPathway" id="UPA00034">
    <property type="reaction ID" value="UER00017"/>
</dbReference>
<dbReference type="InterPro" id="IPR005263">
    <property type="entry name" value="DapA"/>
</dbReference>
<evidence type="ECO:0000256" key="12">
    <source>
        <dbReference type="HAMAP-Rule" id="MF_00418"/>
    </source>
</evidence>
<evidence type="ECO:0000256" key="11">
    <source>
        <dbReference type="ARBA" id="ARBA00047836"/>
    </source>
</evidence>
<dbReference type="PANTHER" id="PTHR12128">
    <property type="entry name" value="DIHYDRODIPICOLINATE SYNTHASE"/>
    <property type="match status" value="1"/>
</dbReference>
<keyword evidence="8 12" id="KW-0457">Lysine biosynthesis</keyword>
<evidence type="ECO:0000256" key="6">
    <source>
        <dbReference type="ARBA" id="ARBA00022605"/>
    </source>
</evidence>
<dbReference type="EC" id="4.3.3.7" evidence="4 12"/>
<keyword evidence="7 12" id="KW-0220">Diaminopimelate biosynthesis</keyword>
<feature type="binding site" evidence="12 15">
    <location>
        <position position="205"/>
    </location>
    <ligand>
        <name>pyruvate</name>
        <dbReference type="ChEBI" id="CHEBI:15361"/>
    </ligand>
</feature>
<evidence type="ECO:0000256" key="2">
    <source>
        <dbReference type="ARBA" id="ARBA00005120"/>
    </source>
</evidence>
<gene>
    <name evidence="12" type="primary">dapA</name>
    <name evidence="16" type="ORF">CFK40_14090</name>
</gene>
<feature type="active site" description="Schiff-base intermediate with substrate" evidence="12 14">
    <location>
        <position position="163"/>
    </location>
</feature>
<comment type="pathway">
    <text evidence="2 12">Amino-acid biosynthesis; L-lysine biosynthesis via DAP pathway; (S)-tetrahydrodipicolinate from L-aspartate: step 3/4.</text>
</comment>
<dbReference type="EMBL" id="CP022437">
    <property type="protein sequence ID" value="ASN06067.1"/>
    <property type="molecule type" value="Genomic_DNA"/>
</dbReference>
<evidence type="ECO:0000256" key="7">
    <source>
        <dbReference type="ARBA" id="ARBA00022915"/>
    </source>
</evidence>
<dbReference type="GO" id="GO:0019877">
    <property type="term" value="P:diaminopimelate biosynthetic process"/>
    <property type="evidence" value="ECO:0007669"/>
    <property type="project" value="UniProtKB-UniRule"/>
</dbReference>
<evidence type="ECO:0000256" key="1">
    <source>
        <dbReference type="ARBA" id="ARBA00003294"/>
    </source>
</evidence>
<evidence type="ECO:0000256" key="9">
    <source>
        <dbReference type="ARBA" id="ARBA00023239"/>
    </source>
</evidence>
<comment type="function">
    <text evidence="1 12">Catalyzes the condensation of (S)-aspartate-beta-semialdehyde [(S)-ASA] and pyruvate to 4-hydroxy-tetrahydrodipicolinate (HTPA).</text>
</comment>
<feature type="active site" description="Proton donor/acceptor" evidence="12 14">
    <location>
        <position position="135"/>
    </location>
</feature>
<dbReference type="InterPro" id="IPR002220">
    <property type="entry name" value="DapA-like"/>
</dbReference>
<keyword evidence="17" id="KW-1185">Reference proteome</keyword>
<dbReference type="NCBIfam" id="TIGR00674">
    <property type="entry name" value="dapA"/>
    <property type="match status" value="1"/>
</dbReference>
<keyword evidence="6 12" id="KW-0028">Amino-acid biosynthesis</keyword>
<accession>A0A221MEJ3</accession>
<comment type="caution">
    <text evidence="12">Was originally thought to be a dihydrodipicolinate synthase (DHDPS), catalyzing the condensation of (S)-aspartate-beta-semialdehyde [(S)-ASA] and pyruvate to dihydrodipicolinate (DHDP). However, it was shown in E.coli that the product of the enzymatic reaction is not dihydrodipicolinate but in fact (4S)-4-hydroxy-2,3,4,5-tetrahydro-(2S)-dipicolinic acid (HTPA), and that the consecutive dehydration reaction leading to DHDP is not spontaneous but catalyzed by DapB.</text>
</comment>
<dbReference type="HAMAP" id="MF_00418">
    <property type="entry name" value="DapA"/>
    <property type="match status" value="1"/>
</dbReference>
<comment type="subcellular location">
    <subcellularLocation>
        <location evidence="12">Cytoplasm</location>
    </subcellularLocation>
</comment>
<evidence type="ECO:0000256" key="15">
    <source>
        <dbReference type="PIRSR" id="PIRSR001365-2"/>
    </source>
</evidence>
<dbReference type="InterPro" id="IPR013785">
    <property type="entry name" value="Aldolase_TIM"/>
</dbReference>
<keyword evidence="10 12" id="KW-0704">Schiff base</keyword>
<evidence type="ECO:0000256" key="8">
    <source>
        <dbReference type="ARBA" id="ARBA00023154"/>
    </source>
</evidence>
<organism evidence="16 17">
    <name type="scientific">Virgibacillus necropolis</name>
    <dbReference type="NCBI Taxonomy" id="163877"/>
    <lineage>
        <taxon>Bacteria</taxon>
        <taxon>Bacillati</taxon>
        <taxon>Bacillota</taxon>
        <taxon>Bacilli</taxon>
        <taxon>Bacillales</taxon>
        <taxon>Bacillaceae</taxon>
        <taxon>Virgibacillus</taxon>
    </lineage>
</organism>
<feature type="site" description="Part of a proton relay during catalysis" evidence="12">
    <location>
        <position position="109"/>
    </location>
</feature>
<comment type="catalytic activity">
    <reaction evidence="11 12">
        <text>L-aspartate 4-semialdehyde + pyruvate = (2S,4S)-4-hydroxy-2,3,4,5-tetrahydrodipicolinate + H2O + H(+)</text>
        <dbReference type="Rhea" id="RHEA:34171"/>
        <dbReference type="ChEBI" id="CHEBI:15361"/>
        <dbReference type="ChEBI" id="CHEBI:15377"/>
        <dbReference type="ChEBI" id="CHEBI:15378"/>
        <dbReference type="ChEBI" id="CHEBI:67139"/>
        <dbReference type="ChEBI" id="CHEBI:537519"/>
        <dbReference type="EC" id="4.3.3.7"/>
    </reaction>
</comment>
<name>A0A221MEJ3_9BACI</name>
<feature type="site" description="Part of a proton relay during catalysis" evidence="12">
    <location>
        <position position="46"/>
    </location>
</feature>
<dbReference type="SMART" id="SM01130">
    <property type="entry name" value="DHDPS"/>
    <property type="match status" value="1"/>
</dbReference>
<dbReference type="GO" id="GO:0005829">
    <property type="term" value="C:cytosol"/>
    <property type="evidence" value="ECO:0007669"/>
    <property type="project" value="TreeGrafter"/>
</dbReference>
<evidence type="ECO:0000313" key="16">
    <source>
        <dbReference type="EMBL" id="ASN06067.1"/>
    </source>
</evidence>
<keyword evidence="5 12" id="KW-0963">Cytoplasm</keyword>
<dbReference type="SUPFAM" id="SSF51569">
    <property type="entry name" value="Aldolase"/>
    <property type="match status" value="1"/>
</dbReference>
<dbReference type="GO" id="GO:0008840">
    <property type="term" value="F:4-hydroxy-tetrahydrodipicolinate synthase activity"/>
    <property type="evidence" value="ECO:0007669"/>
    <property type="project" value="UniProtKB-UniRule"/>
</dbReference>
<dbReference type="GO" id="GO:0009089">
    <property type="term" value="P:lysine biosynthetic process via diaminopimelate"/>
    <property type="evidence" value="ECO:0007669"/>
    <property type="project" value="UniProtKB-UniRule"/>
</dbReference>
<dbReference type="CDD" id="cd00950">
    <property type="entry name" value="DHDPS"/>
    <property type="match status" value="1"/>
</dbReference>
<comment type="subunit">
    <text evidence="12">Homotetramer; dimer of dimers.</text>
</comment>
<keyword evidence="9 12" id="KW-0456">Lyase</keyword>
<dbReference type="PANTHER" id="PTHR12128:SF66">
    <property type="entry name" value="4-HYDROXY-2-OXOGLUTARATE ALDOLASE, MITOCHONDRIAL"/>
    <property type="match status" value="1"/>
</dbReference>
<evidence type="ECO:0000256" key="4">
    <source>
        <dbReference type="ARBA" id="ARBA00012086"/>
    </source>
</evidence>
<evidence type="ECO:0000256" key="5">
    <source>
        <dbReference type="ARBA" id="ARBA00022490"/>
    </source>
</evidence>
<dbReference type="PRINTS" id="PR00146">
    <property type="entry name" value="DHPICSNTHASE"/>
</dbReference>
<comment type="similarity">
    <text evidence="3 12 13">Belongs to the DapA family.</text>
</comment>
<proteinExistence type="inferred from homology"/>
<dbReference type="Pfam" id="PF00701">
    <property type="entry name" value="DHDPS"/>
    <property type="match status" value="1"/>
</dbReference>
<sequence length="293" mass="31824">MGHLFTGIGVAVTTPFQNNEVDYDSFKRHLAFLIENNIQCLVINGTTGEGSTLSRNEKRHLLEIAVETAAGKVPVIAGTGSNSTTGSIEASKDAKDIGVDGLMLITPYYNKTSQRGLIEHFTAIVDAVDLPALLYNVPSRTSMTIAPETVQTLSAHKNIVGLKDATGDLNYFSRVKLLTDESFAFYSGTDDTALPYLALGGDGLISVAANVLPNEYQTMYERSLDNLTEAKAIHYRLYPFVAALEIDVNPIPIKALTAHIGFGNYELRLPLVPLESNEQQKLVQEFDSLKAGV</sequence>
<evidence type="ECO:0000256" key="14">
    <source>
        <dbReference type="PIRSR" id="PIRSR001365-1"/>
    </source>
</evidence>
<dbReference type="Gene3D" id="3.20.20.70">
    <property type="entry name" value="Aldolase class I"/>
    <property type="match status" value="1"/>
</dbReference>
<dbReference type="AlphaFoldDB" id="A0A221MEJ3"/>
<dbReference type="OrthoDB" id="9782828at2"/>
<dbReference type="RefSeq" id="WP_089532914.1">
    <property type="nucleotide sequence ID" value="NZ_CP022437.1"/>
</dbReference>
<dbReference type="InterPro" id="IPR020625">
    <property type="entry name" value="Schiff_base-form_aldolases_AS"/>
</dbReference>
<feature type="binding site" evidence="12 15">
    <location>
        <position position="47"/>
    </location>
    <ligand>
        <name>pyruvate</name>
        <dbReference type="ChEBI" id="CHEBI:15361"/>
    </ligand>
</feature>
<dbReference type="PROSITE" id="PS00666">
    <property type="entry name" value="DHDPS_2"/>
    <property type="match status" value="1"/>
</dbReference>
<evidence type="ECO:0000256" key="3">
    <source>
        <dbReference type="ARBA" id="ARBA00007592"/>
    </source>
</evidence>